<evidence type="ECO:0000313" key="3">
    <source>
        <dbReference type="Proteomes" id="UP000663866"/>
    </source>
</evidence>
<proteinExistence type="predicted"/>
<gene>
    <name evidence="1" type="ORF">OVN521_LOCUS10896</name>
    <name evidence="2" type="ORF">UXM345_LOCUS12739</name>
</gene>
<organism evidence="1 3">
    <name type="scientific">Rotaria magnacalcarata</name>
    <dbReference type="NCBI Taxonomy" id="392030"/>
    <lineage>
        <taxon>Eukaryota</taxon>
        <taxon>Metazoa</taxon>
        <taxon>Spiralia</taxon>
        <taxon>Gnathifera</taxon>
        <taxon>Rotifera</taxon>
        <taxon>Eurotatoria</taxon>
        <taxon>Bdelloidea</taxon>
        <taxon>Philodinida</taxon>
        <taxon>Philodinidae</taxon>
        <taxon>Rotaria</taxon>
    </lineage>
</organism>
<dbReference type="EMBL" id="CAJOBG010001415">
    <property type="protein sequence ID" value="CAF3926761.1"/>
    <property type="molecule type" value="Genomic_DNA"/>
</dbReference>
<protein>
    <submittedName>
        <fullName evidence="1">Uncharacterized protein</fullName>
    </submittedName>
</protein>
<evidence type="ECO:0000313" key="1">
    <source>
        <dbReference type="EMBL" id="CAF3926761.1"/>
    </source>
</evidence>
<accession>A0A819JCF4</accession>
<dbReference type="EMBL" id="CAJOBF010001344">
    <property type="protein sequence ID" value="CAF3940629.1"/>
    <property type="molecule type" value="Genomic_DNA"/>
</dbReference>
<keyword evidence="3" id="KW-1185">Reference proteome</keyword>
<dbReference type="Proteomes" id="UP000663866">
    <property type="component" value="Unassembled WGS sequence"/>
</dbReference>
<evidence type="ECO:0000313" key="2">
    <source>
        <dbReference type="EMBL" id="CAF3940629.1"/>
    </source>
</evidence>
<reference evidence="1" key="1">
    <citation type="submission" date="2021-02" db="EMBL/GenBank/DDBJ databases">
        <authorList>
            <person name="Nowell W R."/>
        </authorList>
    </citation>
    <scope>NUCLEOTIDE SEQUENCE</scope>
</reference>
<sequence>MIINSNINNNRNSQTTTITAHNNIIKDNSIRISKHALDYASKYHHQLIRIACNPKLKNQRDGSKFIQAFINYIKIDLYNKKHIIKKEYTAMLNSGKIFIFGQLYDVDEFLPSPKLLICSKCNQPGHVKELLLIIELRKHHDLLPPDIQLFIPPEFREQGERTKIIFNKSAQNCQQRFDQQVIYDRNDFNLWPKI</sequence>
<dbReference type="Proteomes" id="UP000663842">
    <property type="component" value="Unassembled WGS sequence"/>
</dbReference>
<name>A0A819JCF4_9BILA</name>
<dbReference type="AlphaFoldDB" id="A0A819JCF4"/>
<comment type="caution">
    <text evidence="1">The sequence shown here is derived from an EMBL/GenBank/DDBJ whole genome shotgun (WGS) entry which is preliminary data.</text>
</comment>